<name>A0A0S2KGS8_9GAMM</name>
<dbReference type="RefSeq" id="WP_058022838.1">
    <property type="nucleotide sequence ID" value="NZ_CP013189.1"/>
</dbReference>
<dbReference type="EMBL" id="CP013189">
    <property type="protein sequence ID" value="ALO47449.1"/>
    <property type="molecule type" value="Genomic_DNA"/>
</dbReference>
<dbReference type="GO" id="GO:0016491">
    <property type="term" value="F:oxidoreductase activity"/>
    <property type="evidence" value="ECO:0007669"/>
    <property type="project" value="InterPro"/>
</dbReference>
<dbReference type="AlphaFoldDB" id="A0A0S2KGS8"/>
<dbReference type="InterPro" id="IPR036249">
    <property type="entry name" value="Thioredoxin-like_sf"/>
</dbReference>
<protein>
    <submittedName>
        <fullName evidence="2">2-hydroxychromene-2-carboxylate isomerase</fullName>
    </submittedName>
</protein>
<dbReference type="SUPFAM" id="SSF52833">
    <property type="entry name" value="Thioredoxin-like"/>
    <property type="match status" value="1"/>
</dbReference>
<evidence type="ECO:0000313" key="3">
    <source>
        <dbReference type="Proteomes" id="UP000065641"/>
    </source>
</evidence>
<dbReference type="GO" id="GO:0016853">
    <property type="term" value="F:isomerase activity"/>
    <property type="evidence" value="ECO:0007669"/>
    <property type="project" value="UniProtKB-KW"/>
</dbReference>
<dbReference type="STRING" id="1249552.PS2015_2818"/>
<gene>
    <name evidence="2" type="ORF">PS2015_2818</name>
</gene>
<evidence type="ECO:0000313" key="2">
    <source>
        <dbReference type="EMBL" id="ALO47449.1"/>
    </source>
</evidence>
<accession>A0A0S2KGS8</accession>
<organism evidence="2 3">
    <name type="scientific">Pseudohongiella spirulinae</name>
    <dbReference type="NCBI Taxonomy" id="1249552"/>
    <lineage>
        <taxon>Bacteria</taxon>
        <taxon>Pseudomonadati</taxon>
        <taxon>Pseudomonadota</taxon>
        <taxon>Gammaproteobacteria</taxon>
        <taxon>Pseudomonadales</taxon>
        <taxon>Pseudohongiellaceae</taxon>
        <taxon>Pseudohongiella</taxon>
    </lineage>
</organism>
<dbReference type="PANTHER" id="PTHR42943">
    <property type="entry name" value="GLUTATHIONE S-TRANSFERASE KAPPA"/>
    <property type="match status" value="1"/>
</dbReference>
<feature type="domain" description="DSBA-like thioredoxin" evidence="1">
    <location>
        <begin position="254"/>
        <end position="439"/>
    </location>
</feature>
<dbReference type="PANTHER" id="PTHR42943:SF2">
    <property type="entry name" value="GLUTATHIONE S-TRANSFERASE KAPPA 1"/>
    <property type="match status" value="1"/>
</dbReference>
<dbReference type="Pfam" id="PF01323">
    <property type="entry name" value="DSBA"/>
    <property type="match status" value="1"/>
</dbReference>
<keyword evidence="2" id="KW-0413">Isomerase</keyword>
<dbReference type="OrthoDB" id="5244108at2"/>
<dbReference type="Proteomes" id="UP000065641">
    <property type="component" value="Chromosome"/>
</dbReference>
<reference evidence="2 3" key="1">
    <citation type="submission" date="2015-11" db="EMBL/GenBank/DDBJ databases">
        <authorList>
            <person name="Zhang Y."/>
            <person name="Guo Z."/>
        </authorList>
    </citation>
    <scope>NUCLEOTIDE SEQUENCE [LARGE SCALE GENOMIC DNA]</scope>
    <source>
        <strain evidence="2 3">KCTC 32221</strain>
    </source>
</reference>
<proteinExistence type="predicted"/>
<dbReference type="InterPro" id="IPR051924">
    <property type="entry name" value="GST_Kappa/NadH"/>
</dbReference>
<dbReference type="KEGG" id="pspi:PS2015_2818"/>
<evidence type="ECO:0000259" key="1">
    <source>
        <dbReference type="Pfam" id="PF01323"/>
    </source>
</evidence>
<sequence length="448" mass="49935">MKMKRWLRTRASAVLTSPLYRELRRTKQAVTRRLTGRSAVVHYFHQVDDPYSDLAVRALPHLSSHYDICVIPHIVPAPDKGAAPEPERLMQWSLRDAAELARALGQNPHPWQTAPAAALLSQAQAALAGISDVPEFAAVTAKIREAFSGDEVAVPDIARTENGNAKHALEEGESLRHKLGHYLGGMYYFEGEWYWGLDRLPYLEERLQPLAKVANLQPFVRRLEASVTPTADAAALAAGHQPKQATTNTNRPRLDLYFSFRSPYSWIALPRVFELARTYNAELHLRFVLPMVMRGLPIPESKRLYIVTDTKREAERVGLPFGLIADPVGKPTERGLAVLHHAIQLGKGEAFALSFMRGVFAEGINARSDTGLLRLCERVGISETQMQSALADNTWRAVAEANREEMFTLGIWGVPAFRVNGGTAHWGQDRLWLLEQQLAACQKSAMPS</sequence>
<dbReference type="InterPro" id="IPR001853">
    <property type="entry name" value="DSBA-like_thioredoxin_dom"/>
</dbReference>
<keyword evidence="3" id="KW-1185">Reference proteome</keyword>
<dbReference type="Gene3D" id="3.40.30.10">
    <property type="entry name" value="Glutaredoxin"/>
    <property type="match status" value="1"/>
</dbReference>